<reference evidence="1" key="1">
    <citation type="submission" date="2014-09" db="EMBL/GenBank/DDBJ databases">
        <authorList>
            <person name="Magalhaes I.L.F."/>
            <person name="Oliveira U."/>
            <person name="Santos F.R."/>
            <person name="Vidigal T.H.D.A."/>
            <person name="Brescovit A.D."/>
            <person name="Santos A.J."/>
        </authorList>
    </citation>
    <scope>NUCLEOTIDE SEQUENCE</scope>
    <source>
        <tissue evidence="1">Shoot tissue taken approximately 20 cm above the soil surface</tissue>
    </source>
</reference>
<protein>
    <submittedName>
        <fullName evidence="1">Uncharacterized protein</fullName>
    </submittedName>
</protein>
<name>A0A0A8ZVC1_ARUDO</name>
<reference evidence="1" key="2">
    <citation type="journal article" date="2015" name="Data Brief">
        <title>Shoot transcriptome of the giant reed, Arundo donax.</title>
        <authorList>
            <person name="Barrero R.A."/>
            <person name="Guerrero F.D."/>
            <person name="Moolhuijzen P."/>
            <person name="Goolsby J.A."/>
            <person name="Tidwell J."/>
            <person name="Bellgard S.E."/>
            <person name="Bellgard M.I."/>
        </authorList>
    </citation>
    <scope>NUCLEOTIDE SEQUENCE</scope>
    <source>
        <tissue evidence="1">Shoot tissue taken approximately 20 cm above the soil surface</tissue>
    </source>
</reference>
<dbReference type="AlphaFoldDB" id="A0A0A8ZVC1"/>
<proteinExistence type="predicted"/>
<accession>A0A0A8ZVC1</accession>
<organism evidence="1">
    <name type="scientific">Arundo donax</name>
    <name type="common">Giant reed</name>
    <name type="synonym">Donax arundinaceus</name>
    <dbReference type="NCBI Taxonomy" id="35708"/>
    <lineage>
        <taxon>Eukaryota</taxon>
        <taxon>Viridiplantae</taxon>
        <taxon>Streptophyta</taxon>
        <taxon>Embryophyta</taxon>
        <taxon>Tracheophyta</taxon>
        <taxon>Spermatophyta</taxon>
        <taxon>Magnoliopsida</taxon>
        <taxon>Liliopsida</taxon>
        <taxon>Poales</taxon>
        <taxon>Poaceae</taxon>
        <taxon>PACMAD clade</taxon>
        <taxon>Arundinoideae</taxon>
        <taxon>Arundineae</taxon>
        <taxon>Arundo</taxon>
    </lineage>
</organism>
<sequence length="46" mass="5214">MSAFSCLEPSYHTFLHLRSTFVYSHLLLSTFSPTRGYSEADDEATP</sequence>
<dbReference type="EMBL" id="GBRH01257185">
    <property type="protein sequence ID" value="JAD40710.1"/>
    <property type="molecule type" value="Transcribed_RNA"/>
</dbReference>
<evidence type="ECO:0000313" key="1">
    <source>
        <dbReference type="EMBL" id="JAD40710.1"/>
    </source>
</evidence>